<evidence type="ECO:0000256" key="1">
    <source>
        <dbReference type="SAM" id="MobiDB-lite"/>
    </source>
</evidence>
<evidence type="ECO:0000313" key="4">
    <source>
        <dbReference type="Proteomes" id="UP000824998"/>
    </source>
</evidence>
<dbReference type="PANTHER" id="PTHR47843">
    <property type="entry name" value="BTB DOMAIN-CONTAINING PROTEIN-RELATED"/>
    <property type="match status" value="1"/>
</dbReference>
<dbReference type="Proteomes" id="UP000824998">
    <property type="component" value="Unassembled WGS sequence"/>
</dbReference>
<dbReference type="InterPro" id="IPR000210">
    <property type="entry name" value="BTB/POZ_dom"/>
</dbReference>
<dbReference type="EMBL" id="MU251397">
    <property type="protein sequence ID" value="KAG9236869.1"/>
    <property type="molecule type" value="Genomic_DNA"/>
</dbReference>
<evidence type="ECO:0000313" key="3">
    <source>
        <dbReference type="EMBL" id="KAG9236869.1"/>
    </source>
</evidence>
<accession>A0A9P7YN33</accession>
<sequence>MPSGKMASADEEDNSDTKKPAELTKKPRMSDLSPSDFTKTICDYQIGPSVIVTVQDTDYHLPKALLCDNSTFFQSAFNGGFREETEQRVKLEEATSQSFEYAVQWLYYGKINFEEASSVDSFGHLFDFVLLWDFLGLSGSYESIIVQLRGILSHEPDILCSTHITGTSGLPKDHPLRELVLLGCASSYMSFVRGKKGTFKFQLDIEEEPILALNLLNTLEPCLRSTLASGYRPRFDPFRCPRRGKSPGAALS</sequence>
<dbReference type="SUPFAM" id="SSF54695">
    <property type="entry name" value="POZ domain"/>
    <property type="match status" value="1"/>
</dbReference>
<proteinExistence type="predicted"/>
<keyword evidence="4" id="KW-1185">Reference proteome</keyword>
<dbReference type="Pfam" id="PF00651">
    <property type="entry name" value="BTB"/>
    <property type="match status" value="1"/>
</dbReference>
<dbReference type="OrthoDB" id="194443at2759"/>
<dbReference type="Gene3D" id="3.30.710.10">
    <property type="entry name" value="Potassium Channel Kv1.1, Chain A"/>
    <property type="match status" value="1"/>
</dbReference>
<name>A0A9P7YN33_9HELO</name>
<dbReference type="AlphaFoldDB" id="A0A9P7YN33"/>
<organism evidence="3 4">
    <name type="scientific">Amylocarpus encephaloides</name>
    <dbReference type="NCBI Taxonomy" id="45428"/>
    <lineage>
        <taxon>Eukaryota</taxon>
        <taxon>Fungi</taxon>
        <taxon>Dikarya</taxon>
        <taxon>Ascomycota</taxon>
        <taxon>Pezizomycotina</taxon>
        <taxon>Leotiomycetes</taxon>
        <taxon>Helotiales</taxon>
        <taxon>Helotiales incertae sedis</taxon>
        <taxon>Amylocarpus</taxon>
    </lineage>
</organism>
<evidence type="ECO:0000259" key="2">
    <source>
        <dbReference type="PROSITE" id="PS50097"/>
    </source>
</evidence>
<feature type="compositionally biased region" description="Basic and acidic residues" evidence="1">
    <location>
        <begin position="15"/>
        <end position="29"/>
    </location>
</feature>
<dbReference type="CDD" id="cd18186">
    <property type="entry name" value="BTB_POZ_ZBTB_KLHL-like"/>
    <property type="match status" value="1"/>
</dbReference>
<dbReference type="PROSITE" id="PS50097">
    <property type="entry name" value="BTB"/>
    <property type="match status" value="1"/>
</dbReference>
<comment type="caution">
    <text evidence="3">The sequence shown here is derived from an EMBL/GenBank/DDBJ whole genome shotgun (WGS) entry which is preliminary data.</text>
</comment>
<reference evidence="3" key="1">
    <citation type="journal article" date="2021" name="IMA Fungus">
        <title>Genomic characterization of three marine fungi, including Emericellopsis atlantica sp. nov. with signatures of a generalist lifestyle and marine biomass degradation.</title>
        <authorList>
            <person name="Hagestad O.C."/>
            <person name="Hou L."/>
            <person name="Andersen J.H."/>
            <person name="Hansen E.H."/>
            <person name="Altermark B."/>
            <person name="Li C."/>
            <person name="Kuhnert E."/>
            <person name="Cox R.J."/>
            <person name="Crous P.W."/>
            <person name="Spatafora J.W."/>
            <person name="Lail K."/>
            <person name="Amirebrahimi M."/>
            <person name="Lipzen A."/>
            <person name="Pangilinan J."/>
            <person name="Andreopoulos W."/>
            <person name="Hayes R.D."/>
            <person name="Ng V."/>
            <person name="Grigoriev I.V."/>
            <person name="Jackson S.A."/>
            <person name="Sutton T.D.S."/>
            <person name="Dobson A.D.W."/>
            <person name="Rama T."/>
        </authorList>
    </citation>
    <scope>NUCLEOTIDE SEQUENCE</scope>
    <source>
        <strain evidence="3">TRa018bII</strain>
    </source>
</reference>
<dbReference type="InterPro" id="IPR011333">
    <property type="entry name" value="SKP1/BTB/POZ_sf"/>
</dbReference>
<feature type="region of interest" description="Disordered" evidence="1">
    <location>
        <begin position="1"/>
        <end position="32"/>
    </location>
</feature>
<feature type="domain" description="BTB" evidence="2">
    <location>
        <begin position="48"/>
        <end position="115"/>
    </location>
</feature>
<protein>
    <recommendedName>
        <fullName evidence="2">BTB domain-containing protein</fullName>
    </recommendedName>
</protein>
<dbReference type="PANTHER" id="PTHR47843:SF2">
    <property type="entry name" value="BTB DOMAIN-CONTAINING PROTEIN"/>
    <property type="match status" value="1"/>
</dbReference>
<gene>
    <name evidence="3" type="ORF">BJ875DRAFT_481809</name>
</gene>